<dbReference type="InterPro" id="IPR009769">
    <property type="entry name" value="EDR2_C"/>
</dbReference>
<dbReference type="PANTHER" id="PTHR12136">
    <property type="entry name" value="ENHANCED DISEASE RESISTANCE-RELATED"/>
    <property type="match status" value="1"/>
</dbReference>
<feature type="compositionally biased region" description="Polar residues" evidence="1">
    <location>
        <begin position="296"/>
        <end position="310"/>
    </location>
</feature>
<evidence type="ECO:0000259" key="2">
    <source>
        <dbReference type="Pfam" id="PF07059"/>
    </source>
</evidence>
<dbReference type="AlphaFoldDB" id="A0A833VIG1"/>
<gene>
    <name evidence="3" type="ORF">FCM35_KLT11236</name>
</gene>
<keyword evidence="4" id="KW-1185">Reference proteome</keyword>
<dbReference type="OrthoDB" id="9970435at2759"/>
<feature type="compositionally biased region" description="Polar residues" evidence="1">
    <location>
        <begin position="331"/>
        <end position="342"/>
    </location>
</feature>
<evidence type="ECO:0000313" key="4">
    <source>
        <dbReference type="Proteomes" id="UP000623129"/>
    </source>
</evidence>
<reference evidence="3" key="1">
    <citation type="submission" date="2020-01" db="EMBL/GenBank/DDBJ databases">
        <title>Genome sequence of Kobresia littledalei, the first chromosome-level genome in the family Cyperaceae.</title>
        <authorList>
            <person name="Qu G."/>
        </authorList>
    </citation>
    <scope>NUCLEOTIDE SEQUENCE</scope>
    <source>
        <strain evidence="3">C.B.Clarke</strain>
        <tissue evidence="3">Leaf</tissue>
    </source>
</reference>
<dbReference type="InterPro" id="IPR045096">
    <property type="entry name" value="EDR2-like"/>
</dbReference>
<dbReference type="Proteomes" id="UP000623129">
    <property type="component" value="Unassembled WGS sequence"/>
</dbReference>
<accession>A0A833VIG1</accession>
<sequence>MDYQNEEDEFEDASEYDWMEKIKSTGAVPYLELDGPCKNGWSTPTGDRFMVRGPTYFSDKVKIPSGKFLLKPLGFDWMKGPTKISEVLNHPNHRIRKTLDELAINDTDTGTRPFVWAFNLQLSNKDNYCAIMYFVSLEPVEEGSLMDRFLKGDDSFKNSRLKLIANMAKAPWIVRTAVGEQAICLLGRALKCKYITGSDFIEVDVDIGSSIVANAIVHLAFGYVTCLTVDLAFLLEGQSEEELPEQVLCAIRFVELDPASSEVYGMPSGEEFGEARNLLGTRLWKSFGISQLLHQNNSDESGSGRVPSSGQGSGLQIVANGNLNERDMNGSDESQQFANGNLNEGDINGSDESHRSSGW</sequence>
<feature type="domain" description="Protein ENHANCED DISEASE RESISTANCE 2 C-terminal" evidence="2">
    <location>
        <begin position="41"/>
        <end position="257"/>
    </location>
</feature>
<protein>
    <submittedName>
        <fullName evidence="3">Protein ENHANCED DISEASE RESISTANCE 2-like protein</fullName>
    </submittedName>
</protein>
<evidence type="ECO:0000313" key="3">
    <source>
        <dbReference type="EMBL" id="KAF3325079.1"/>
    </source>
</evidence>
<dbReference type="EMBL" id="SWLB01000021">
    <property type="protein sequence ID" value="KAF3325079.1"/>
    <property type="molecule type" value="Genomic_DNA"/>
</dbReference>
<proteinExistence type="predicted"/>
<comment type="caution">
    <text evidence="3">The sequence shown here is derived from an EMBL/GenBank/DDBJ whole genome shotgun (WGS) entry which is preliminary data.</text>
</comment>
<dbReference type="Pfam" id="PF07059">
    <property type="entry name" value="EDR2_C"/>
    <property type="match status" value="1"/>
</dbReference>
<evidence type="ECO:0000256" key="1">
    <source>
        <dbReference type="SAM" id="MobiDB-lite"/>
    </source>
</evidence>
<dbReference type="PANTHER" id="PTHR12136:SF101">
    <property type="entry name" value="ENHANCED DISEASE RESISTANCE-LIKE PROTEIN (DUF1336)"/>
    <property type="match status" value="1"/>
</dbReference>
<organism evidence="3 4">
    <name type="scientific">Carex littledalei</name>
    <dbReference type="NCBI Taxonomy" id="544730"/>
    <lineage>
        <taxon>Eukaryota</taxon>
        <taxon>Viridiplantae</taxon>
        <taxon>Streptophyta</taxon>
        <taxon>Embryophyta</taxon>
        <taxon>Tracheophyta</taxon>
        <taxon>Spermatophyta</taxon>
        <taxon>Magnoliopsida</taxon>
        <taxon>Liliopsida</taxon>
        <taxon>Poales</taxon>
        <taxon>Cyperaceae</taxon>
        <taxon>Cyperoideae</taxon>
        <taxon>Cariceae</taxon>
        <taxon>Carex</taxon>
        <taxon>Carex subgen. Euthyceras</taxon>
    </lineage>
</organism>
<name>A0A833VIG1_9POAL</name>
<feature type="region of interest" description="Disordered" evidence="1">
    <location>
        <begin position="296"/>
        <end position="359"/>
    </location>
</feature>